<evidence type="ECO:0000256" key="2">
    <source>
        <dbReference type="ARBA" id="ARBA00022801"/>
    </source>
</evidence>
<sequence length="497" mass="52839">MELTPRQTDRAAGVLLAQACGDALGVPYEFAPGHESDPVMKGGGLGPYSPGEWSDDTQMALCIVRIAATGADLESTEALDEIADSFVSWSRTGATDVGTQTRRVLDATRPSQDEPLSATMARHAASLHHRTGRTAGNGALMRTSVVGLSALADREATARRARAVAELTHADPLAGDSCVIWSDLVRHAVLTGELDVPRPLDLLPPHRRDDWAARLDEAVRHPDPARYSANGFTVVALQAALAAVEHAHRTATGARRLRRGLIEAVGGGHDTDTVAAIAGGLLGALHGASAVPATWRRQVHGWPGMRGRDLIQLGVSTARGDCDDTRWPGIRTMDYTTQLDAGRPLGVTHPHDDGVVIGTLADLGRLDDLGVDAVVSLCRRGVDDVPAPHVAPEDHVEVWLIDSESPEGNADLDFVLDDAAAAIEELRSEGRRVLVHCVAAQMRAPSVAARYSVRRGIPSEVAERDLCAVLPTLRDCDALLWASALQPLTSSTREATQ</sequence>
<name>A0ABP8KBS5_9MICO</name>
<dbReference type="RefSeq" id="WP_345204011.1">
    <property type="nucleotide sequence ID" value="NZ_BAABGM010000009.1"/>
</dbReference>
<dbReference type="InterPro" id="IPR036705">
    <property type="entry name" value="Ribosyl_crysJ1_sf"/>
</dbReference>
<organism evidence="3 4">
    <name type="scientific">Fodinibacter luteus</name>
    <dbReference type="NCBI Taxonomy" id="552064"/>
    <lineage>
        <taxon>Bacteria</taxon>
        <taxon>Bacillati</taxon>
        <taxon>Actinomycetota</taxon>
        <taxon>Actinomycetes</taxon>
        <taxon>Micrococcales</taxon>
        <taxon>Intrasporangiaceae</taxon>
        <taxon>Fodinibacter (ex Wang et al. 2009)</taxon>
    </lineage>
</organism>
<dbReference type="Gene3D" id="3.90.190.10">
    <property type="entry name" value="Protein tyrosine phosphatase superfamily"/>
    <property type="match status" value="1"/>
</dbReference>
<protein>
    <submittedName>
        <fullName evidence="3">ADP-ribosylglycohydrolase family protein</fullName>
    </submittedName>
</protein>
<evidence type="ECO:0000313" key="3">
    <source>
        <dbReference type="EMBL" id="GAA4403040.1"/>
    </source>
</evidence>
<dbReference type="EMBL" id="BAABGM010000009">
    <property type="protein sequence ID" value="GAA4403040.1"/>
    <property type="molecule type" value="Genomic_DNA"/>
</dbReference>
<comment type="similarity">
    <text evidence="1">Belongs to the ADP-ribosylglycohydrolase family.</text>
</comment>
<keyword evidence="2" id="KW-0378">Hydrolase</keyword>
<dbReference type="InterPro" id="IPR050792">
    <property type="entry name" value="ADP-ribosylglycohydrolase"/>
</dbReference>
<evidence type="ECO:0000256" key="1">
    <source>
        <dbReference type="ARBA" id="ARBA00010702"/>
    </source>
</evidence>
<reference evidence="4" key="1">
    <citation type="journal article" date="2019" name="Int. J. Syst. Evol. Microbiol.">
        <title>The Global Catalogue of Microorganisms (GCM) 10K type strain sequencing project: providing services to taxonomists for standard genome sequencing and annotation.</title>
        <authorList>
            <consortium name="The Broad Institute Genomics Platform"/>
            <consortium name="The Broad Institute Genome Sequencing Center for Infectious Disease"/>
            <person name="Wu L."/>
            <person name="Ma J."/>
        </authorList>
    </citation>
    <scope>NUCLEOTIDE SEQUENCE [LARGE SCALE GENOMIC DNA]</scope>
    <source>
        <strain evidence="4">JCM 17809</strain>
    </source>
</reference>
<evidence type="ECO:0000313" key="4">
    <source>
        <dbReference type="Proteomes" id="UP001500945"/>
    </source>
</evidence>
<dbReference type="Proteomes" id="UP001500945">
    <property type="component" value="Unassembled WGS sequence"/>
</dbReference>
<dbReference type="Pfam" id="PF03747">
    <property type="entry name" value="ADP_ribosyl_GH"/>
    <property type="match status" value="1"/>
</dbReference>
<dbReference type="SUPFAM" id="SSF52799">
    <property type="entry name" value="(Phosphotyrosine protein) phosphatases II"/>
    <property type="match status" value="1"/>
</dbReference>
<proteinExistence type="inferred from homology"/>
<dbReference type="Gene3D" id="1.10.4080.10">
    <property type="entry name" value="ADP-ribosylation/Crystallin J1"/>
    <property type="match status" value="1"/>
</dbReference>
<dbReference type="PANTHER" id="PTHR16222:SF24">
    <property type="entry name" value="ADP-RIBOSYLHYDROLASE ARH3"/>
    <property type="match status" value="1"/>
</dbReference>
<dbReference type="InterPro" id="IPR005502">
    <property type="entry name" value="Ribosyl_crysJ1"/>
</dbReference>
<dbReference type="InterPro" id="IPR029021">
    <property type="entry name" value="Prot-tyrosine_phosphatase-like"/>
</dbReference>
<keyword evidence="4" id="KW-1185">Reference proteome</keyword>
<comment type="caution">
    <text evidence="3">The sequence shown here is derived from an EMBL/GenBank/DDBJ whole genome shotgun (WGS) entry which is preliminary data.</text>
</comment>
<accession>A0ABP8KBS5</accession>
<dbReference type="PANTHER" id="PTHR16222">
    <property type="entry name" value="ADP-RIBOSYLGLYCOHYDROLASE"/>
    <property type="match status" value="1"/>
</dbReference>
<gene>
    <name evidence="3" type="ORF">GCM10023168_14190</name>
</gene>
<dbReference type="SUPFAM" id="SSF101478">
    <property type="entry name" value="ADP-ribosylglycohydrolase"/>
    <property type="match status" value="1"/>
</dbReference>